<protein>
    <submittedName>
        <fullName evidence="5">Uncharacterized protein</fullName>
    </submittedName>
</protein>
<feature type="non-terminal residue" evidence="5">
    <location>
        <position position="185"/>
    </location>
</feature>
<dbReference type="InParanoid" id="A8DVZ3"/>
<dbReference type="PANTHER" id="PTHR21419">
    <property type="match status" value="1"/>
</dbReference>
<evidence type="ECO:0000256" key="4">
    <source>
        <dbReference type="ARBA" id="ARBA00023136"/>
    </source>
</evidence>
<dbReference type="OMA" id="DIVMAMY"/>
<keyword evidence="6" id="KW-1185">Reference proteome</keyword>
<dbReference type="eggNOG" id="ENOG502QVNA">
    <property type="taxonomic scope" value="Eukaryota"/>
</dbReference>
<reference evidence="5 6" key="1">
    <citation type="journal article" date="2007" name="Science">
        <title>Sea anemone genome reveals ancestral eumetazoan gene repertoire and genomic organization.</title>
        <authorList>
            <person name="Putnam N.H."/>
            <person name="Srivastava M."/>
            <person name="Hellsten U."/>
            <person name="Dirks B."/>
            <person name="Chapman J."/>
            <person name="Salamov A."/>
            <person name="Terry A."/>
            <person name="Shapiro H."/>
            <person name="Lindquist E."/>
            <person name="Kapitonov V.V."/>
            <person name="Jurka J."/>
            <person name="Genikhovich G."/>
            <person name="Grigoriev I.V."/>
            <person name="Lucas S.M."/>
            <person name="Steele R.E."/>
            <person name="Finnerty J.R."/>
            <person name="Technau U."/>
            <person name="Martindale M.Q."/>
            <person name="Rokhsar D.S."/>
        </authorList>
    </citation>
    <scope>NUCLEOTIDE SEQUENCE [LARGE SCALE GENOMIC DNA]</scope>
    <source>
        <strain evidence="6">CH2 X CH6</strain>
    </source>
</reference>
<dbReference type="InterPro" id="IPR028994">
    <property type="entry name" value="Integrin_alpha_N"/>
</dbReference>
<keyword evidence="3" id="KW-1133">Transmembrane helix</keyword>
<evidence type="ECO:0000256" key="3">
    <source>
        <dbReference type="ARBA" id="ARBA00022989"/>
    </source>
</evidence>
<dbReference type="HOGENOM" id="CLU_1464823_0_0_1"/>
<organism evidence="5 6">
    <name type="scientific">Nematostella vectensis</name>
    <name type="common">Starlet sea anemone</name>
    <dbReference type="NCBI Taxonomy" id="45351"/>
    <lineage>
        <taxon>Eukaryota</taxon>
        <taxon>Metazoa</taxon>
        <taxon>Cnidaria</taxon>
        <taxon>Anthozoa</taxon>
        <taxon>Hexacorallia</taxon>
        <taxon>Actiniaria</taxon>
        <taxon>Edwardsiidae</taxon>
        <taxon>Nematostella</taxon>
    </lineage>
</organism>
<keyword evidence="2" id="KW-0812">Transmembrane</keyword>
<gene>
    <name evidence="5" type="ORF">NEMVEDRAFT_v1g225852</name>
</gene>
<dbReference type="InterPro" id="IPR045232">
    <property type="entry name" value="FAM234"/>
</dbReference>
<evidence type="ECO:0000313" key="6">
    <source>
        <dbReference type="Proteomes" id="UP000001593"/>
    </source>
</evidence>
<dbReference type="KEGG" id="nve:5495880"/>
<dbReference type="Proteomes" id="UP000001593">
    <property type="component" value="Unassembled WGS sequence"/>
</dbReference>
<dbReference type="STRING" id="45351.A8DVZ3"/>
<sequence>VMTPPVLVDLTKDGVVDIVMAMYNSTIIAFDGETYAQLWNYSFPKSESYTTPAAGLYNDDDIPDILVRYNYGDGFPVYFYSQMTILDGKTGKPLIVPFKKTSVVANSSPLTASMEGKGNDLFIYWMADCLGHEGEGGEFQFVEGTNVHEQSRADTCHLRYYTKSFSKVNVMNAKTGFPGANIYYS</sequence>
<accession>A8DVZ3</accession>
<dbReference type="SUPFAM" id="SSF69318">
    <property type="entry name" value="Integrin alpha N-terminal domain"/>
    <property type="match status" value="1"/>
</dbReference>
<dbReference type="GO" id="GO:0016020">
    <property type="term" value="C:membrane"/>
    <property type="evidence" value="ECO:0007669"/>
    <property type="project" value="UniProtKB-SubCell"/>
</dbReference>
<feature type="non-terminal residue" evidence="5">
    <location>
        <position position="1"/>
    </location>
</feature>
<dbReference type="EMBL" id="DS478850">
    <property type="protein sequence ID" value="EDO25616.1"/>
    <property type="molecule type" value="Genomic_DNA"/>
</dbReference>
<dbReference type="PANTHER" id="PTHR21419:SF36">
    <property type="entry name" value="PROTEIN FAM234A-LIKE"/>
    <property type="match status" value="1"/>
</dbReference>
<evidence type="ECO:0000256" key="1">
    <source>
        <dbReference type="ARBA" id="ARBA00004167"/>
    </source>
</evidence>
<keyword evidence="4" id="KW-0472">Membrane</keyword>
<evidence type="ECO:0000256" key="2">
    <source>
        <dbReference type="ARBA" id="ARBA00022692"/>
    </source>
</evidence>
<dbReference type="PhylomeDB" id="A8DVZ3"/>
<name>A8DVZ3_NEMVE</name>
<comment type="subcellular location">
    <subcellularLocation>
        <location evidence="1">Membrane</location>
        <topology evidence="1">Single-pass membrane protein</topology>
    </subcellularLocation>
</comment>
<proteinExistence type="predicted"/>
<evidence type="ECO:0000313" key="5">
    <source>
        <dbReference type="EMBL" id="EDO25616.1"/>
    </source>
</evidence>
<dbReference type="AlphaFoldDB" id="A8DVZ3"/>